<protein>
    <submittedName>
        <fullName evidence="1">Uncharacterized protein</fullName>
    </submittedName>
</protein>
<dbReference type="EMBL" id="JADJMS010000039">
    <property type="protein sequence ID" value="MBK7416323.1"/>
    <property type="molecule type" value="Genomic_DNA"/>
</dbReference>
<name>A0A935K4Q8_9RHOO</name>
<accession>A0A935K4Q8</accession>
<reference evidence="1 2" key="1">
    <citation type="submission" date="2020-10" db="EMBL/GenBank/DDBJ databases">
        <title>Connecting structure to function with the recovery of over 1000 high-quality activated sludge metagenome-assembled genomes encoding full-length rRNA genes using long-read sequencing.</title>
        <authorList>
            <person name="Singleton C.M."/>
            <person name="Petriglieri F."/>
            <person name="Kristensen J.M."/>
            <person name="Kirkegaard R.H."/>
            <person name="Michaelsen T.Y."/>
            <person name="Andersen M.H."/>
            <person name="Karst S.M."/>
            <person name="Dueholm M.S."/>
            <person name="Nielsen P.H."/>
            <person name="Albertsen M."/>
        </authorList>
    </citation>
    <scope>NUCLEOTIDE SEQUENCE [LARGE SCALE GENOMIC DNA]</scope>
    <source>
        <strain evidence="1">EsbW_18-Q3-R4-48_BATAC.463</strain>
    </source>
</reference>
<organism evidence="1 2">
    <name type="scientific">Candidatus Dechloromonas phosphorivorans</name>
    <dbReference type="NCBI Taxonomy" id="2899244"/>
    <lineage>
        <taxon>Bacteria</taxon>
        <taxon>Pseudomonadati</taxon>
        <taxon>Pseudomonadota</taxon>
        <taxon>Betaproteobacteria</taxon>
        <taxon>Rhodocyclales</taxon>
        <taxon>Azonexaceae</taxon>
        <taxon>Dechloromonas</taxon>
    </lineage>
</organism>
<comment type="caution">
    <text evidence="1">The sequence shown here is derived from an EMBL/GenBank/DDBJ whole genome shotgun (WGS) entry which is preliminary data.</text>
</comment>
<sequence>MPHLGCGGFAHTQQQFSDCNVIALLASHLQTKTKALPHNGTPLKRVLDIRFGTEGVAKKYFVTIGVEEQARPSRGNISIVIGPGTELGNQPLIISGLSAEPLPKPAFYRFVTKLNESGQTQQRLPKISHKALNRRLLDACRLCQYLHWHAGRQGSQGNTQGINPCFIAGIASESRYSLFQFQPNLFIHRLPTRPQTSEQFPQRAPTLHQIKLYAGIASV</sequence>
<evidence type="ECO:0000313" key="2">
    <source>
        <dbReference type="Proteomes" id="UP000739411"/>
    </source>
</evidence>
<evidence type="ECO:0000313" key="1">
    <source>
        <dbReference type="EMBL" id="MBK7416323.1"/>
    </source>
</evidence>
<gene>
    <name evidence="1" type="ORF">IPJ38_15705</name>
</gene>
<proteinExistence type="predicted"/>
<dbReference type="AlphaFoldDB" id="A0A935K4Q8"/>
<dbReference type="Proteomes" id="UP000739411">
    <property type="component" value="Unassembled WGS sequence"/>
</dbReference>